<evidence type="ECO:0008006" key="3">
    <source>
        <dbReference type="Google" id="ProtNLM"/>
    </source>
</evidence>
<reference evidence="2" key="1">
    <citation type="journal article" date="2019" name="Int. J. Syst. Evol. Microbiol.">
        <title>The Global Catalogue of Microorganisms (GCM) 10K type strain sequencing project: providing services to taxonomists for standard genome sequencing and annotation.</title>
        <authorList>
            <consortium name="The Broad Institute Genomics Platform"/>
            <consortium name="The Broad Institute Genome Sequencing Center for Infectious Disease"/>
            <person name="Wu L."/>
            <person name="Ma J."/>
        </authorList>
    </citation>
    <scope>NUCLEOTIDE SEQUENCE [LARGE SCALE GENOMIC DNA]</scope>
    <source>
        <strain evidence="2">JCM 16981</strain>
    </source>
</reference>
<evidence type="ECO:0000313" key="1">
    <source>
        <dbReference type="EMBL" id="GAA3715219.1"/>
    </source>
</evidence>
<protein>
    <recommendedName>
        <fullName evidence="3">Lipoprotein</fullName>
    </recommendedName>
</protein>
<keyword evidence="2" id="KW-1185">Reference proteome</keyword>
<sequence length="155" mass="17559">MKNLIMICSFALLILVGCSDGESELAGKKLGLINYNPTITEEEGEDKEVIFDSHMAVFDFETDDEVVLEYLGNEYQGHYTLDEDRLDIELKDDGASLAMTFVQFEKNDADYYSYSGESDEVKLDEGGEVSQLKNVYESYMGVNESYIFIEESETD</sequence>
<dbReference type="Proteomes" id="UP001500920">
    <property type="component" value="Unassembled WGS sequence"/>
</dbReference>
<proteinExistence type="predicted"/>
<evidence type="ECO:0000313" key="2">
    <source>
        <dbReference type="Proteomes" id="UP001500920"/>
    </source>
</evidence>
<organism evidence="1 2">
    <name type="scientific">Salinicoccus jeotgali</name>
    <dbReference type="NCBI Taxonomy" id="381634"/>
    <lineage>
        <taxon>Bacteria</taxon>
        <taxon>Bacillati</taxon>
        <taxon>Bacillota</taxon>
        <taxon>Bacilli</taxon>
        <taxon>Bacillales</taxon>
        <taxon>Staphylococcaceae</taxon>
        <taxon>Salinicoccus</taxon>
    </lineage>
</organism>
<dbReference type="PROSITE" id="PS51257">
    <property type="entry name" value="PROKAR_LIPOPROTEIN"/>
    <property type="match status" value="1"/>
</dbReference>
<dbReference type="EMBL" id="BAABCK010000011">
    <property type="protein sequence ID" value="GAA3715219.1"/>
    <property type="molecule type" value="Genomic_DNA"/>
</dbReference>
<name>A0ABP7E714_9STAP</name>
<accession>A0ABP7E714</accession>
<dbReference type="RefSeq" id="WP_344700760.1">
    <property type="nucleotide sequence ID" value="NZ_BAABCK010000011.1"/>
</dbReference>
<comment type="caution">
    <text evidence="1">The sequence shown here is derived from an EMBL/GenBank/DDBJ whole genome shotgun (WGS) entry which is preliminary data.</text>
</comment>
<gene>
    <name evidence="1" type="ORF">GCM10022378_02030</name>
</gene>